<proteinExistence type="predicted"/>
<keyword evidence="5" id="KW-0808">Transferase</keyword>
<feature type="domain" description="PTS EIIA type-1" evidence="13">
    <location>
        <begin position="487"/>
        <end position="591"/>
    </location>
</feature>
<dbReference type="Pfam" id="PF00367">
    <property type="entry name" value="PTS_EIIB"/>
    <property type="match status" value="1"/>
</dbReference>
<reference evidence="16 17" key="1">
    <citation type="submission" date="2023-07" db="EMBL/GenBank/DDBJ databases">
        <title>Genomic Encyclopedia of Type Strains, Phase IV (KMG-IV): sequencing the most valuable type-strain genomes for metagenomic binning, comparative biology and taxonomic classification.</title>
        <authorList>
            <person name="Goeker M."/>
        </authorList>
    </citation>
    <scope>NUCLEOTIDE SEQUENCE [LARGE SCALE GENOMIC DNA]</scope>
    <source>
        <strain evidence="16 17">DSM 23837</strain>
    </source>
</reference>
<comment type="caution">
    <text evidence="16">The sequence shown here is derived from an EMBL/GenBank/DDBJ whole genome shotgun (WGS) entry which is preliminary data.</text>
</comment>
<dbReference type="Pfam" id="PF00358">
    <property type="entry name" value="PTS_EIIA_1"/>
    <property type="match status" value="1"/>
</dbReference>
<dbReference type="PROSITE" id="PS51098">
    <property type="entry name" value="PTS_EIIB_TYPE_1"/>
    <property type="match status" value="1"/>
</dbReference>
<feature type="transmembrane region" description="Helical" evidence="12">
    <location>
        <begin position="282"/>
        <end position="303"/>
    </location>
</feature>
<keyword evidence="10 12" id="KW-0472">Membrane</keyword>
<comment type="subcellular location">
    <subcellularLocation>
        <location evidence="1">Cell membrane</location>
        <topology evidence="1">Multi-pass membrane protein</topology>
    </subcellularLocation>
</comment>
<dbReference type="InterPro" id="IPR013013">
    <property type="entry name" value="PTS_EIIC_1"/>
</dbReference>
<dbReference type="SUPFAM" id="SSF55604">
    <property type="entry name" value="Glucose permease domain IIB"/>
    <property type="match status" value="1"/>
</dbReference>
<dbReference type="InterPro" id="IPR011297">
    <property type="entry name" value="PTS_IIABC_b_glu"/>
</dbReference>
<dbReference type="PANTHER" id="PTHR30175">
    <property type="entry name" value="PHOSPHOTRANSFERASE SYSTEM TRANSPORT PROTEIN"/>
    <property type="match status" value="1"/>
</dbReference>
<keyword evidence="2" id="KW-0813">Transport</keyword>
<evidence type="ECO:0000256" key="4">
    <source>
        <dbReference type="ARBA" id="ARBA00022597"/>
    </source>
</evidence>
<evidence type="ECO:0000256" key="11">
    <source>
        <dbReference type="PROSITE-ProRule" id="PRU00421"/>
    </source>
</evidence>
<dbReference type="PROSITE" id="PS51093">
    <property type="entry name" value="PTS_EIIA_TYPE_1"/>
    <property type="match status" value="1"/>
</dbReference>
<dbReference type="Pfam" id="PF02378">
    <property type="entry name" value="PTS_EIIC"/>
    <property type="match status" value="1"/>
</dbReference>
<protein>
    <submittedName>
        <fullName evidence="16">PTS system beta-glucosides-specific IIC component</fullName>
    </submittedName>
</protein>
<dbReference type="PROSITE" id="PS01035">
    <property type="entry name" value="PTS_EIIB_TYPE_1_CYS"/>
    <property type="match status" value="1"/>
</dbReference>
<dbReference type="InterPro" id="IPR018113">
    <property type="entry name" value="PTrfase_EIIB_Cys"/>
</dbReference>
<keyword evidence="9 12" id="KW-1133">Transmembrane helix</keyword>
<feature type="transmembrane region" description="Helical" evidence="12">
    <location>
        <begin position="419"/>
        <end position="442"/>
    </location>
</feature>
<evidence type="ECO:0000256" key="5">
    <source>
        <dbReference type="ARBA" id="ARBA00022679"/>
    </source>
</evidence>
<dbReference type="PROSITE" id="PS51103">
    <property type="entry name" value="PTS_EIIC_TYPE_1"/>
    <property type="match status" value="1"/>
</dbReference>
<keyword evidence="7 12" id="KW-0812">Transmembrane</keyword>
<evidence type="ECO:0000256" key="9">
    <source>
        <dbReference type="ARBA" id="ARBA00022989"/>
    </source>
</evidence>
<dbReference type="InterPro" id="IPR050558">
    <property type="entry name" value="PTS_Sugar-Specific_Components"/>
</dbReference>
<dbReference type="InterPro" id="IPR003352">
    <property type="entry name" value="PTS_EIIC"/>
</dbReference>
<feature type="transmembrane region" description="Helical" evidence="12">
    <location>
        <begin position="381"/>
        <end position="407"/>
    </location>
</feature>
<dbReference type="PANTHER" id="PTHR30175:SF1">
    <property type="entry name" value="PTS SYSTEM ARBUTIN-, CELLOBIOSE-, AND SALICIN-SPECIFIC EIIBC COMPONENT-RELATED"/>
    <property type="match status" value="1"/>
</dbReference>
<evidence type="ECO:0000256" key="8">
    <source>
        <dbReference type="ARBA" id="ARBA00022777"/>
    </source>
</evidence>
<sequence>MNCSALAEEILEKIGGEQNVISLVHCATRLRFKLRDNKVARKEEIKKINGVLSVVESGGQFQVVVGSEVPYIYRELMELGKFSGESDSSQENNQSSLLSKVFEIISGGFSPLIPALAGSGMLKALLTILTEFGVLSYESGTFAVLSAAANAVFYFLPIFLGITLSMKLGANPYVGGVIGAALLEPNLTSLLDAGASTDFLGIPVILVDYSASVFPIFIAIGIYSLVDKLLKKIIHKDLQLFVVPMLALMIMVPLSVIAFGPFGTYVGTALSSGVTWLISKSSILAGMVLGGGMTFMVIFGLHWGFTPITLENLTMMGGDPIEGMAAAAVFAQIGIAFGIFLRAKNDKNLRTLAGSVSLTGILAGVTEPIVYGLILRYKRTIPLVIIAGAIGGAINGFFGVTMNAYVFHNIFSLPVYSPLPAYVISILITFGLASTLVYFFGFESKSVGQETKGETDVKVEFQPKVVQSEEIYSALTGKIKKLSEIEDEVFASGAMGKGIAVEPTIGQVVAPVDGTVTSLFPTNHAIGITSDNGTEILIHVGLDTVELKGEHFTPYIKTGDKIKLGDILLKFDMEKIKAAGYKLTTPIIITNINQYLDVIDTDLPEISTEDISLTVIK</sequence>
<evidence type="ECO:0000313" key="16">
    <source>
        <dbReference type="EMBL" id="MDQ0174875.1"/>
    </source>
</evidence>
<keyword evidence="3" id="KW-1003">Cell membrane</keyword>
<dbReference type="CDD" id="cd00212">
    <property type="entry name" value="PTS_IIB_glc"/>
    <property type="match status" value="1"/>
</dbReference>
<dbReference type="SUPFAM" id="SSF51261">
    <property type="entry name" value="Duplicated hybrid motif"/>
    <property type="match status" value="1"/>
</dbReference>
<feature type="transmembrane region" description="Helical" evidence="12">
    <location>
        <begin position="355"/>
        <end position="374"/>
    </location>
</feature>
<evidence type="ECO:0000259" key="14">
    <source>
        <dbReference type="PROSITE" id="PS51098"/>
    </source>
</evidence>
<evidence type="ECO:0000256" key="12">
    <source>
        <dbReference type="SAM" id="Phobius"/>
    </source>
</evidence>
<dbReference type="RefSeq" id="WP_307226714.1">
    <property type="nucleotide sequence ID" value="NZ_JAUSTT010000003.1"/>
</dbReference>
<evidence type="ECO:0000256" key="3">
    <source>
        <dbReference type="ARBA" id="ARBA00022475"/>
    </source>
</evidence>
<feature type="transmembrane region" description="Helical" evidence="12">
    <location>
        <begin position="324"/>
        <end position="343"/>
    </location>
</feature>
<feature type="transmembrane region" description="Helical" evidence="12">
    <location>
        <begin position="142"/>
        <end position="163"/>
    </location>
</feature>
<accession>A0ABT9WNT7</accession>
<dbReference type="Gene3D" id="3.30.1360.60">
    <property type="entry name" value="Glucose permease domain IIB"/>
    <property type="match status" value="1"/>
</dbReference>
<gene>
    <name evidence="16" type="ORF">J2S08_000709</name>
</gene>
<evidence type="ECO:0000259" key="13">
    <source>
        <dbReference type="PROSITE" id="PS51093"/>
    </source>
</evidence>
<dbReference type="NCBIfam" id="TIGR00830">
    <property type="entry name" value="PTBA"/>
    <property type="match status" value="1"/>
</dbReference>
<dbReference type="PROSITE" id="PS00371">
    <property type="entry name" value="PTS_EIIA_TYPE_1_HIS"/>
    <property type="match status" value="1"/>
</dbReference>
<evidence type="ECO:0000256" key="7">
    <source>
        <dbReference type="ARBA" id="ARBA00022692"/>
    </source>
</evidence>
<feature type="domain" description="PTS EIIB type-1" evidence="14">
    <location>
        <begin position="4"/>
        <end position="86"/>
    </location>
</feature>
<dbReference type="InterPro" id="IPR001996">
    <property type="entry name" value="PTS_IIB_1"/>
</dbReference>
<dbReference type="InterPro" id="IPR036878">
    <property type="entry name" value="Glu_permease_IIB"/>
</dbReference>
<feature type="transmembrane region" description="Helical" evidence="12">
    <location>
        <begin position="238"/>
        <end position="262"/>
    </location>
</feature>
<keyword evidence="4" id="KW-0762">Sugar transport</keyword>
<dbReference type="EMBL" id="JAUSTT010000003">
    <property type="protein sequence ID" value="MDQ0174875.1"/>
    <property type="molecule type" value="Genomic_DNA"/>
</dbReference>
<keyword evidence="17" id="KW-1185">Reference proteome</keyword>
<name>A0ABT9WNT7_9BACI</name>
<keyword evidence="6" id="KW-0598">Phosphotransferase system</keyword>
<evidence type="ECO:0000313" key="17">
    <source>
        <dbReference type="Proteomes" id="UP001223586"/>
    </source>
</evidence>
<feature type="transmembrane region" description="Helical" evidence="12">
    <location>
        <begin position="199"/>
        <end position="226"/>
    </location>
</feature>
<dbReference type="Proteomes" id="UP001223586">
    <property type="component" value="Unassembled WGS sequence"/>
</dbReference>
<evidence type="ECO:0000256" key="10">
    <source>
        <dbReference type="ARBA" id="ARBA00023136"/>
    </source>
</evidence>
<dbReference type="NCBIfam" id="TIGR01995">
    <property type="entry name" value="PTS-II-ABC-beta"/>
    <property type="match status" value="1"/>
</dbReference>
<keyword evidence="8" id="KW-0418">Kinase</keyword>
<feature type="domain" description="PTS EIIC type-1" evidence="15">
    <location>
        <begin position="103"/>
        <end position="456"/>
    </location>
</feature>
<evidence type="ECO:0000256" key="2">
    <source>
        <dbReference type="ARBA" id="ARBA00022448"/>
    </source>
</evidence>
<feature type="active site" description="Phosphocysteine intermediate; for EIIB activity" evidence="11">
    <location>
        <position position="26"/>
    </location>
</feature>
<dbReference type="InterPro" id="IPR011055">
    <property type="entry name" value="Dup_hybrid_motif"/>
</dbReference>
<evidence type="ECO:0000259" key="15">
    <source>
        <dbReference type="PROSITE" id="PS51103"/>
    </source>
</evidence>
<evidence type="ECO:0000256" key="1">
    <source>
        <dbReference type="ARBA" id="ARBA00004651"/>
    </source>
</evidence>
<evidence type="ECO:0000256" key="6">
    <source>
        <dbReference type="ARBA" id="ARBA00022683"/>
    </source>
</evidence>
<dbReference type="InterPro" id="IPR001127">
    <property type="entry name" value="PTS_EIIA_1_perm"/>
</dbReference>
<dbReference type="Gene3D" id="2.70.70.10">
    <property type="entry name" value="Glucose Permease (Domain IIA)"/>
    <property type="match status" value="1"/>
</dbReference>
<organism evidence="16 17">
    <name type="scientific">Bacillus chungangensis</name>
    <dbReference type="NCBI Taxonomy" id="587633"/>
    <lineage>
        <taxon>Bacteria</taxon>
        <taxon>Bacillati</taxon>
        <taxon>Bacillota</taxon>
        <taxon>Bacilli</taxon>
        <taxon>Bacillales</taxon>
        <taxon>Bacillaceae</taxon>
        <taxon>Bacillus</taxon>
    </lineage>
</organism>